<dbReference type="PANTHER" id="PTHR45947:SF3">
    <property type="entry name" value="SULFOQUINOVOSYL TRANSFERASE SQD2"/>
    <property type="match status" value="1"/>
</dbReference>
<keyword evidence="1" id="KW-0808">Transferase</keyword>
<dbReference type="Gene3D" id="3.40.50.2000">
    <property type="entry name" value="Glycogen Phosphorylase B"/>
    <property type="match status" value="2"/>
</dbReference>
<dbReference type="PANTHER" id="PTHR45947">
    <property type="entry name" value="SULFOQUINOVOSYL TRANSFERASE SQD2"/>
    <property type="match status" value="1"/>
</dbReference>
<name>A0A1H4D549_9RHOB</name>
<dbReference type="STRING" id="89524.SAMN05444370_10947"/>
<accession>A0A1H4D549</accession>
<organism evidence="1 2">
    <name type="scientific">Rubrimonas cliftonensis</name>
    <dbReference type="NCBI Taxonomy" id="89524"/>
    <lineage>
        <taxon>Bacteria</taxon>
        <taxon>Pseudomonadati</taxon>
        <taxon>Pseudomonadota</taxon>
        <taxon>Alphaproteobacteria</taxon>
        <taxon>Rhodobacterales</taxon>
        <taxon>Paracoccaceae</taxon>
        <taxon>Rubrimonas</taxon>
    </lineage>
</organism>
<dbReference type="Proteomes" id="UP000198703">
    <property type="component" value="Unassembled WGS sequence"/>
</dbReference>
<keyword evidence="2" id="KW-1185">Reference proteome</keyword>
<reference evidence="1 2" key="1">
    <citation type="submission" date="2016-10" db="EMBL/GenBank/DDBJ databases">
        <authorList>
            <person name="de Groot N.N."/>
        </authorList>
    </citation>
    <scope>NUCLEOTIDE SEQUENCE [LARGE SCALE GENOMIC DNA]</scope>
    <source>
        <strain evidence="1 2">DSM 15345</strain>
    </source>
</reference>
<dbReference type="EMBL" id="FNQM01000009">
    <property type="protein sequence ID" value="SEA67844.1"/>
    <property type="molecule type" value="Genomic_DNA"/>
</dbReference>
<dbReference type="OrthoDB" id="5443996at2"/>
<gene>
    <name evidence="1" type="ORF">SAMN05444370_10947</name>
</gene>
<dbReference type="AlphaFoldDB" id="A0A1H4D549"/>
<evidence type="ECO:0000313" key="2">
    <source>
        <dbReference type="Proteomes" id="UP000198703"/>
    </source>
</evidence>
<dbReference type="InterPro" id="IPR050194">
    <property type="entry name" value="Glycosyltransferase_grp1"/>
</dbReference>
<sequence>MKPPDHPTPSGDRRIARLTVKALDRAGFEPFVASALRTRDGAGDPAAQARIVAAAQAETARLVAALRDAPPVLWLTYHCYYKAPDLIGPAVSRALGVPYVVVEGTRAPRRLAGPWARFAAASEAALDAAAVVFWFTRRDLPALEAGRPEGQSLVHLPPFTALGEVAARPVSASGPLRLLSVAMMRAPDKLASFRALAQGLAAAVDVDWTLTVVGDGEAEPAVREALAPLAGRVRFAGRIDARPALHDAYAEADLLVWPGVNEAFGMVYLEAQAMGRAVIAEDRPGVRDVVAPACALTQPGEPEAFAAALRRFAMDRGALAAAGRAARAHMEARHGVRAAAERLRAALETLP</sequence>
<dbReference type="CDD" id="cd03801">
    <property type="entry name" value="GT4_PimA-like"/>
    <property type="match status" value="1"/>
</dbReference>
<dbReference type="Pfam" id="PF13692">
    <property type="entry name" value="Glyco_trans_1_4"/>
    <property type="match status" value="1"/>
</dbReference>
<dbReference type="GO" id="GO:0016757">
    <property type="term" value="F:glycosyltransferase activity"/>
    <property type="evidence" value="ECO:0007669"/>
    <property type="project" value="TreeGrafter"/>
</dbReference>
<evidence type="ECO:0000313" key="1">
    <source>
        <dbReference type="EMBL" id="SEA67844.1"/>
    </source>
</evidence>
<dbReference type="SUPFAM" id="SSF53756">
    <property type="entry name" value="UDP-Glycosyltransferase/glycogen phosphorylase"/>
    <property type="match status" value="1"/>
</dbReference>
<proteinExistence type="predicted"/>
<protein>
    <submittedName>
        <fullName evidence="1">Glycosyltransferase involved in cell wall bisynthesis</fullName>
    </submittedName>
</protein>